<dbReference type="Proteomes" id="UP000001685">
    <property type="component" value="Chromosome"/>
</dbReference>
<organism evidence="3 4">
    <name type="scientific">Streptomyces griseus subsp. griseus (strain JCM 4626 / CBS 651.72 / NBRC 13350 / KCC S-0626 / ISP 5235)</name>
    <dbReference type="NCBI Taxonomy" id="455632"/>
    <lineage>
        <taxon>Bacteria</taxon>
        <taxon>Bacillati</taxon>
        <taxon>Actinomycetota</taxon>
        <taxon>Actinomycetes</taxon>
        <taxon>Kitasatosporales</taxon>
        <taxon>Streptomycetaceae</taxon>
        <taxon>Streptomyces</taxon>
    </lineage>
</organism>
<dbReference type="PANTHER" id="PTHR10488:SF1">
    <property type="entry name" value="GLYCINE AMIDINOTRANSFERASE, MITOCHONDRIAL"/>
    <property type="match status" value="1"/>
</dbReference>
<name>B1VQB5_STRGG</name>
<proteinExistence type="inferred from homology"/>
<accession>B1VQB5</accession>
<dbReference type="eggNOG" id="COG1834">
    <property type="taxonomic scope" value="Bacteria"/>
</dbReference>
<dbReference type="InterPro" id="IPR033195">
    <property type="entry name" value="AmidinoTrfase"/>
</dbReference>
<dbReference type="EMBL" id="AP009493">
    <property type="protein sequence ID" value="BAG17216.1"/>
    <property type="molecule type" value="Genomic_DNA"/>
</dbReference>
<comment type="similarity">
    <text evidence="1">Belongs to the amidinotransferase family.</text>
</comment>
<sequence length="332" mass="36067">MAPFGVHREWDPLAEVVVGSPLDFTFPQQPPSRDELAFLPTQFAEMAGRAKGRRWSDADPEGYARCGDQLDALAGFLTGRGITVHRPDPLTEDEQAVLADFSPLSLQIFVRDPMIVIGDRVIEASLRLPHRFKERFGLRPVMAELVRRGARHTVVPPGCPVPLAEVARARGPFLEGGDVMIFGADVLVGVGRGCFATDAGGVDWLRSELGDAYRVHAVPLHPRVLHLDDGLAAVREGLAVVAPEQFTDGLPPLLADWELVPVGLDEALDLLAANVLVLGPGEVVIDSRVPWLADALVRHDVTVHTLEFDAVTPFAGGFRCSHHPLFRRTPPA</sequence>
<dbReference type="KEGG" id="sgr:SGR_387"/>
<evidence type="ECO:0000256" key="2">
    <source>
        <dbReference type="ARBA" id="ARBA00022679"/>
    </source>
</evidence>
<dbReference type="HOGENOM" id="CLU_074795_0_0_11"/>
<dbReference type="SUPFAM" id="SSF55909">
    <property type="entry name" value="Pentein"/>
    <property type="match status" value="1"/>
</dbReference>
<evidence type="ECO:0000256" key="1">
    <source>
        <dbReference type="ARBA" id="ARBA00006943"/>
    </source>
</evidence>
<dbReference type="GO" id="GO:0015067">
    <property type="term" value="F:amidinotransferase activity"/>
    <property type="evidence" value="ECO:0007669"/>
    <property type="project" value="InterPro"/>
</dbReference>
<gene>
    <name evidence="3" type="ordered locus">SGR_387</name>
</gene>
<protein>
    <submittedName>
        <fullName evidence="3">Amidinotransferase</fullName>
    </submittedName>
</protein>
<evidence type="ECO:0000313" key="3">
    <source>
        <dbReference type="EMBL" id="BAG17216.1"/>
    </source>
</evidence>
<evidence type="ECO:0000313" key="4">
    <source>
        <dbReference type="Proteomes" id="UP000001685"/>
    </source>
</evidence>
<dbReference type="AlphaFoldDB" id="B1VQB5"/>
<keyword evidence="2" id="KW-0808">Transferase</keyword>
<dbReference type="Gene3D" id="3.75.10.10">
    <property type="entry name" value="L-arginine/glycine Amidinotransferase, Chain A"/>
    <property type="match status" value="1"/>
</dbReference>
<dbReference type="PANTHER" id="PTHR10488">
    <property type="entry name" value="GLYCINE AMIDINOTRANSFERASE, MITOCHONDRIAL"/>
    <property type="match status" value="1"/>
</dbReference>
<reference evidence="4" key="1">
    <citation type="journal article" date="2008" name="J. Bacteriol.">
        <title>Genome sequence of the streptomycin-producing microorganism Streptomyces griseus IFO 13350.</title>
        <authorList>
            <person name="Ohnishi Y."/>
            <person name="Ishikawa J."/>
            <person name="Hara H."/>
            <person name="Suzuki H."/>
            <person name="Ikenoya M."/>
            <person name="Ikeda H."/>
            <person name="Yamashita A."/>
            <person name="Hattori M."/>
            <person name="Horinouchi S."/>
        </authorList>
    </citation>
    <scope>NUCLEOTIDE SEQUENCE [LARGE SCALE GENOMIC DNA]</scope>
    <source>
        <strain evidence="4">JCM 4626 / NBRC 13350</strain>
    </source>
</reference>